<protein>
    <submittedName>
        <fullName evidence="2">16395_t:CDS:1</fullName>
    </submittedName>
</protein>
<feature type="non-terminal residue" evidence="2">
    <location>
        <position position="1"/>
    </location>
</feature>
<sequence length="145" mass="16787">FLSPEILSIQYDEINQSLYYVAYLVSKKDVLFSDDLDAILSNNENKSVDDPQATIRQLLGIVDFDDRMNKLEQRFIYGHLHGAYKVALQKALPSKLKSQHLIKILQEFADENDEYNEEPSDEECDQYDSLSDKKNAEIILQNPKK</sequence>
<dbReference type="AlphaFoldDB" id="A0A9N9IVY1"/>
<accession>A0A9N9IVY1</accession>
<name>A0A9N9IVY1_9GLOM</name>
<dbReference type="EMBL" id="CAJVPZ010036788">
    <property type="protein sequence ID" value="CAG8752121.1"/>
    <property type="molecule type" value="Genomic_DNA"/>
</dbReference>
<keyword evidence="3" id="KW-1185">Reference proteome</keyword>
<proteinExistence type="predicted"/>
<comment type="caution">
    <text evidence="2">The sequence shown here is derived from an EMBL/GenBank/DDBJ whole genome shotgun (WGS) entry which is preliminary data.</text>
</comment>
<evidence type="ECO:0000256" key="1">
    <source>
        <dbReference type="SAM" id="MobiDB-lite"/>
    </source>
</evidence>
<reference evidence="2" key="1">
    <citation type="submission" date="2021-06" db="EMBL/GenBank/DDBJ databases">
        <authorList>
            <person name="Kallberg Y."/>
            <person name="Tangrot J."/>
            <person name="Rosling A."/>
        </authorList>
    </citation>
    <scope>NUCLEOTIDE SEQUENCE</scope>
    <source>
        <strain evidence="2">IN212</strain>
    </source>
</reference>
<dbReference type="Proteomes" id="UP000789396">
    <property type="component" value="Unassembled WGS sequence"/>
</dbReference>
<organism evidence="2 3">
    <name type="scientific">Racocetra fulgida</name>
    <dbReference type="NCBI Taxonomy" id="60492"/>
    <lineage>
        <taxon>Eukaryota</taxon>
        <taxon>Fungi</taxon>
        <taxon>Fungi incertae sedis</taxon>
        <taxon>Mucoromycota</taxon>
        <taxon>Glomeromycotina</taxon>
        <taxon>Glomeromycetes</taxon>
        <taxon>Diversisporales</taxon>
        <taxon>Gigasporaceae</taxon>
        <taxon>Racocetra</taxon>
    </lineage>
</organism>
<gene>
    <name evidence="2" type="ORF">RFULGI_LOCUS13680</name>
</gene>
<evidence type="ECO:0000313" key="2">
    <source>
        <dbReference type="EMBL" id="CAG8752121.1"/>
    </source>
</evidence>
<dbReference type="OrthoDB" id="2334074at2759"/>
<evidence type="ECO:0000313" key="3">
    <source>
        <dbReference type="Proteomes" id="UP000789396"/>
    </source>
</evidence>
<feature type="compositionally biased region" description="Acidic residues" evidence="1">
    <location>
        <begin position="112"/>
        <end position="126"/>
    </location>
</feature>
<feature type="region of interest" description="Disordered" evidence="1">
    <location>
        <begin position="112"/>
        <end position="135"/>
    </location>
</feature>